<dbReference type="Gene3D" id="1.10.260.40">
    <property type="entry name" value="lambda repressor-like DNA-binding domains"/>
    <property type="match status" value="1"/>
</dbReference>
<dbReference type="OrthoDB" id="5917957at2"/>
<dbReference type="AlphaFoldDB" id="A0A3S0JVD7"/>
<dbReference type="Proteomes" id="UP000267400">
    <property type="component" value="Unassembled WGS sequence"/>
</dbReference>
<dbReference type="RefSeq" id="WP_126484854.1">
    <property type="nucleotide sequence ID" value="NZ_RXNS01000012.1"/>
</dbReference>
<evidence type="ECO:0000313" key="1">
    <source>
        <dbReference type="EMBL" id="RTR01967.1"/>
    </source>
</evidence>
<comment type="caution">
    <text evidence="1">The sequence shown here is derived from an EMBL/GenBank/DDBJ whole genome shotgun (WGS) entry which is preliminary data.</text>
</comment>
<proteinExistence type="predicted"/>
<evidence type="ECO:0008006" key="3">
    <source>
        <dbReference type="Google" id="ProtNLM"/>
    </source>
</evidence>
<dbReference type="GO" id="GO:0003677">
    <property type="term" value="F:DNA binding"/>
    <property type="evidence" value="ECO:0007669"/>
    <property type="project" value="InterPro"/>
</dbReference>
<protein>
    <recommendedName>
        <fullName evidence="3">Helix-turn-helix domain-containing protein</fullName>
    </recommendedName>
</protein>
<dbReference type="InterPro" id="IPR010982">
    <property type="entry name" value="Lambda_DNA-bd_dom_sf"/>
</dbReference>
<accession>A0A3S0JVD7</accession>
<keyword evidence="2" id="KW-1185">Reference proteome</keyword>
<dbReference type="SUPFAM" id="SSF47413">
    <property type="entry name" value="lambda repressor-like DNA-binding domains"/>
    <property type="match status" value="1"/>
</dbReference>
<evidence type="ECO:0000313" key="2">
    <source>
        <dbReference type="Proteomes" id="UP000267400"/>
    </source>
</evidence>
<reference evidence="1 2" key="1">
    <citation type="submission" date="2018-12" db="EMBL/GenBank/DDBJ databases">
        <authorList>
            <person name="Yu L."/>
        </authorList>
    </citation>
    <scope>NUCLEOTIDE SEQUENCE [LARGE SCALE GENOMIC DNA]</scope>
    <source>
        <strain evidence="1 2">11S</strain>
    </source>
</reference>
<sequence length="87" mass="9370">MSALRFAIDKVGGVTECARVCNITPRGVYKWIHRDALPRTEFTGETRYAKAMAEASSGAFTAEWLLANAGPRSVPKITPQPGMATTA</sequence>
<name>A0A3S0JVD7_9GAMM</name>
<dbReference type="EMBL" id="RXNS01000012">
    <property type="protein sequence ID" value="RTR01967.1"/>
    <property type="molecule type" value="Genomic_DNA"/>
</dbReference>
<organism evidence="1 2">
    <name type="scientific">Halomonas nitroreducens</name>
    <dbReference type="NCBI Taxonomy" id="447425"/>
    <lineage>
        <taxon>Bacteria</taxon>
        <taxon>Pseudomonadati</taxon>
        <taxon>Pseudomonadota</taxon>
        <taxon>Gammaproteobacteria</taxon>
        <taxon>Oceanospirillales</taxon>
        <taxon>Halomonadaceae</taxon>
        <taxon>Halomonas</taxon>
    </lineage>
</organism>
<gene>
    <name evidence="1" type="ORF">EKG36_13240</name>
</gene>